<accession>C7NMU3</accession>
<reference evidence="2 3" key="1">
    <citation type="journal article" date="2009" name="Stand. Genomic Sci.">
        <title>Complete genome sequence of Halorhabdus utahensis type strain (AX-2).</title>
        <authorList>
            <person name="Anderson I."/>
            <person name="Tindall B.J."/>
            <person name="Pomrenke H."/>
            <person name="Goker M."/>
            <person name="Lapidus A."/>
            <person name="Nolan M."/>
            <person name="Copeland A."/>
            <person name="Glavina Del Rio T."/>
            <person name="Chen F."/>
            <person name="Tice H."/>
            <person name="Cheng J.F."/>
            <person name="Lucas S."/>
            <person name="Chertkov O."/>
            <person name="Bruce D."/>
            <person name="Brettin T."/>
            <person name="Detter J.C."/>
            <person name="Han C."/>
            <person name="Goodwin L."/>
            <person name="Land M."/>
            <person name="Hauser L."/>
            <person name="Chang Y.J."/>
            <person name="Jeffries C.D."/>
            <person name="Pitluck S."/>
            <person name="Pati A."/>
            <person name="Mavromatis K."/>
            <person name="Ivanova N."/>
            <person name="Ovchinnikova G."/>
            <person name="Chen A."/>
            <person name="Palaniappan K."/>
            <person name="Chain P."/>
            <person name="Rohde M."/>
            <person name="Bristow J."/>
            <person name="Eisen J.A."/>
            <person name="Markowitz V."/>
            <person name="Hugenholtz P."/>
            <person name="Kyrpides N.C."/>
            <person name="Klenk H.P."/>
        </authorList>
    </citation>
    <scope>NUCLEOTIDE SEQUENCE [LARGE SCALE GENOMIC DNA]</scope>
    <source>
        <strain evidence="3">DSM 12940 / JCM 11049 / AX-2</strain>
    </source>
</reference>
<feature type="compositionally biased region" description="Acidic residues" evidence="1">
    <location>
        <begin position="51"/>
        <end position="63"/>
    </location>
</feature>
<dbReference type="KEGG" id="hut:Huta_1230"/>
<dbReference type="GeneID" id="8383505"/>
<feature type="compositionally biased region" description="Basic and acidic residues" evidence="1">
    <location>
        <begin position="1"/>
        <end position="11"/>
    </location>
</feature>
<evidence type="ECO:0000256" key="1">
    <source>
        <dbReference type="SAM" id="MobiDB-lite"/>
    </source>
</evidence>
<organism evidence="2 3">
    <name type="scientific">Halorhabdus utahensis (strain DSM 12940 / JCM 11049 / AX-2)</name>
    <dbReference type="NCBI Taxonomy" id="519442"/>
    <lineage>
        <taxon>Archaea</taxon>
        <taxon>Methanobacteriati</taxon>
        <taxon>Methanobacteriota</taxon>
        <taxon>Stenosarchaea group</taxon>
        <taxon>Halobacteria</taxon>
        <taxon>Halobacteriales</taxon>
        <taxon>Haloarculaceae</taxon>
        <taxon>Halorhabdus</taxon>
    </lineage>
</organism>
<feature type="region of interest" description="Disordered" evidence="1">
    <location>
        <begin position="46"/>
        <end position="75"/>
    </location>
</feature>
<dbReference type="RefSeq" id="WP_015788980.1">
    <property type="nucleotide sequence ID" value="NC_013158.1"/>
</dbReference>
<protein>
    <submittedName>
        <fullName evidence="2">Uncharacterized protein</fullName>
    </submittedName>
</protein>
<dbReference type="HOGENOM" id="CLU_798343_0_0_2"/>
<proteinExistence type="predicted"/>
<evidence type="ECO:0000313" key="2">
    <source>
        <dbReference type="EMBL" id="ACV11406.1"/>
    </source>
</evidence>
<keyword evidence="3" id="KW-1185">Reference proteome</keyword>
<feature type="region of interest" description="Disordered" evidence="1">
    <location>
        <begin position="1"/>
        <end position="30"/>
    </location>
</feature>
<dbReference type="AlphaFoldDB" id="C7NMU3"/>
<dbReference type="STRING" id="519442.Huta_1230"/>
<gene>
    <name evidence="2" type="ordered locus">Huta_1230</name>
</gene>
<name>C7NMU3_HALUD</name>
<dbReference type="OrthoDB" id="318911at2157"/>
<dbReference type="eggNOG" id="ENOG502N5U5">
    <property type="taxonomic scope" value="Archaea"/>
</dbReference>
<dbReference type="Proteomes" id="UP000002071">
    <property type="component" value="Chromosome"/>
</dbReference>
<evidence type="ECO:0000313" key="3">
    <source>
        <dbReference type="Proteomes" id="UP000002071"/>
    </source>
</evidence>
<dbReference type="EMBL" id="CP001687">
    <property type="protein sequence ID" value="ACV11406.1"/>
    <property type="molecule type" value="Genomic_DNA"/>
</dbReference>
<sequence length="347" mass="37143">MDADNDRKETEEPSAPDTENRAGRTTTRRKLLATGAVTWATVGLAGCSSGDDTETENQTDADTENGTGQNGTDAGAEDYIVSTNTYWNGHPAPEGTGGYVGSCSPERQFRRDMDVTFVMGVYDSDTGDTVSSDAVDSITVSFPDRPFDDVELTYAQPDDGAPRWNGTFDIPDDAETGSVAYEVQVTDGDADFHQVGIAAASFSIIDPSPMGEANYVVTTNTFWNGHPAPDGTNGFVGACSPERQFRPSDMDVTFVIGIYNSANGEFVGADAVDGINVTFPESDQFDPVALTYQPGEEDNTQEQWHGTLDLTGDTPAGTYTYQVAVEGAEYDIYDLGIASDTFTVLEE</sequence>